<reference evidence="5 6" key="1">
    <citation type="submission" date="2018-07" db="EMBL/GenBank/DDBJ databases">
        <authorList>
            <person name="Feyereisen M."/>
        </authorList>
    </citation>
    <scope>NUCLEOTIDE SEQUENCE [LARGE SCALE GENOMIC DNA]</scope>
    <source>
        <strain evidence="5 6">UCCLBBS449</strain>
    </source>
</reference>
<dbReference type="PIRSF" id="PIRSF006181">
    <property type="entry name" value="EbsC_YbaK"/>
    <property type="match status" value="1"/>
</dbReference>
<organism evidence="5 6">
    <name type="scientific">Levilactobacillus brevis</name>
    <name type="common">Lactobacillus brevis</name>
    <dbReference type="NCBI Taxonomy" id="1580"/>
    <lineage>
        <taxon>Bacteria</taxon>
        <taxon>Bacillati</taxon>
        <taxon>Bacillota</taxon>
        <taxon>Bacilli</taxon>
        <taxon>Lactobacillales</taxon>
        <taxon>Lactobacillaceae</taxon>
        <taxon>Levilactobacillus</taxon>
    </lineage>
</organism>
<sequence length="195" mass="21857">MWCLLFSKSNPVQLFLKCGPIHIRKVTNMAKKKKGKRLHKTLVEQILDKNKISYKQYEFATHTKGDVAQMEVDHDQVDEHHIYKTLVLSGPTTGPVVGVLPIDEHLDEKKLAKASGNKKVDMVPLKDLVKTTGYEHGANTPVGIWEKNHFPIYFDNSAQEQGQILVSSGQIGRSVELDATELATLVHGTFTDLLE</sequence>
<evidence type="ECO:0000256" key="3">
    <source>
        <dbReference type="ARBA" id="ARBA00023239"/>
    </source>
</evidence>
<dbReference type="PANTHER" id="PTHR30411">
    <property type="entry name" value="CYTOPLASMIC PROTEIN"/>
    <property type="match status" value="1"/>
</dbReference>
<dbReference type="GO" id="GO:0006412">
    <property type="term" value="P:translation"/>
    <property type="evidence" value="ECO:0007669"/>
    <property type="project" value="UniProtKB-KW"/>
</dbReference>
<comment type="similarity">
    <text evidence="1">Belongs to the prolyl-tRNA editing family. YbaK/EbsC subfamily.</text>
</comment>
<keyword evidence="2" id="KW-0648">Protein biosynthesis</keyword>
<dbReference type="Pfam" id="PF04073">
    <property type="entry name" value="tRNA_edit"/>
    <property type="match status" value="1"/>
</dbReference>
<dbReference type="GO" id="GO:0016829">
    <property type="term" value="F:lyase activity"/>
    <property type="evidence" value="ECO:0007669"/>
    <property type="project" value="UniProtKB-KW"/>
</dbReference>
<protein>
    <submittedName>
        <fullName evidence="5">Protein ebsC</fullName>
    </submittedName>
</protein>
<evidence type="ECO:0000259" key="4">
    <source>
        <dbReference type="Pfam" id="PF04073"/>
    </source>
</evidence>
<dbReference type="PANTHER" id="PTHR30411:SF0">
    <property type="entry name" value="CYS-TRNA(PRO)_CYS-TRNA(CYS) DEACYLASE YBAK"/>
    <property type="match status" value="1"/>
</dbReference>
<gene>
    <name evidence="5" type="ORF">UCCLBBS449_0191</name>
</gene>
<feature type="domain" description="YbaK/aminoacyl-tRNA synthetase-associated" evidence="4">
    <location>
        <begin position="74"/>
        <end position="184"/>
    </location>
</feature>
<dbReference type="Proteomes" id="UP000307074">
    <property type="component" value="Chromosome"/>
</dbReference>
<dbReference type="InterPro" id="IPR004369">
    <property type="entry name" value="Prolyl-tRNA_editing_YbaK/EbsC"/>
</dbReference>
<dbReference type="GO" id="GO:0002161">
    <property type="term" value="F:aminoacyl-tRNA deacylase activity"/>
    <property type="evidence" value="ECO:0007669"/>
    <property type="project" value="InterPro"/>
</dbReference>
<dbReference type="NCBIfam" id="TIGR00011">
    <property type="entry name" value="YbaK_EbsC"/>
    <property type="match status" value="1"/>
</dbReference>
<keyword evidence="3" id="KW-0456">Lyase</keyword>
<dbReference type="CDD" id="cd00002">
    <property type="entry name" value="YbaK_deacylase"/>
    <property type="match status" value="1"/>
</dbReference>
<dbReference type="Gene3D" id="3.90.960.10">
    <property type="entry name" value="YbaK/aminoacyl-tRNA synthetase-associated domain"/>
    <property type="match status" value="1"/>
</dbReference>
<proteinExistence type="inferred from homology"/>
<dbReference type="InterPro" id="IPR036754">
    <property type="entry name" value="YbaK/aa-tRNA-synt-asso_dom_sf"/>
</dbReference>
<evidence type="ECO:0000313" key="6">
    <source>
        <dbReference type="Proteomes" id="UP000307074"/>
    </source>
</evidence>
<evidence type="ECO:0000256" key="2">
    <source>
        <dbReference type="ARBA" id="ARBA00022917"/>
    </source>
</evidence>
<dbReference type="InterPro" id="IPR007214">
    <property type="entry name" value="YbaK/aa-tRNA-synth-assoc-dom"/>
</dbReference>
<name>A0A5B7XX25_LEVBR</name>
<accession>A0A5B7XX25</accession>
<evidence type="ECO:0000313" key="5">
    <source>
        <dbReference type="EMBL" id="QCZ52188.1"/>
    </source>
</evidence>
<dbReference type="EMBL" id="CP031198">
    <property type="protein sequence ID" value="QCZ52188.1"/>
    <property type="molecule type" value="Genomic_DNA"/>
</dbReference>
<dbReference type="AlphaFoldDB" id="A0A5B7XX25"/>
<dbReference type="SUPFAM" id="SSF55826">
    <property type="entry name" value="YbaK/ProRS associated domain"/>
    <property type="match status" value="1"/>
</dbReference>
<evidence type="ECO:0000256" key="1">
    <source>
        <dbReference type="ARBA" id="ARBA00009798"/>
    </source>
</evidence>